<dbReference type="Proteomes" id="UP001597338">
    <property type="component" value="Unassembled WGS sequence"/>
</dbReference>
<sequence>MRRNSMVQRAIVVGTMALTAALTVPAAAGTTAVGQPETNKTEQDPANFRTAARATTVDRSAIDRAAGNATALAEVPGYAGVAVDYGTATVTVSWKGTAPPAVDALAERVADGVTVDVRRTALSGSDLHDASARLLDSQRTAPTDLTVLTALPAEDYAGLVVEVGGIAAGAGAERLGQRLERVAGVPVRIQMIHHHVESTAGGRRDDAPPWHAGGAIATKDGTDYCTTGFPIVTGAGEHRIVTAAHCNKRVGALVRDGAGQRLGTVTHRAPEVDAQLIDPVGEHGTAGAVLGGPWDATWDHERYRFPVAAVQRPAVGQRICSSGAVTGEHCATIRATGIAWSCGEQTCHGFRASRDDGGVVVGGGDSGGPMYTVIDGKAYARGMVDGGSNRRSCGSTSVSTQCFSYVYGIPMVDILNQWDARIGS</sequence>
<evidence type="ECO:0000256" key="1">
    <source>
        <dbReference type="SAM" id="SignalP"/>
    </source>
</evidence>
<feature type="chain" id="PRO_5045222218" description="Peptidase S1 domain-containing protein" evidence="1">
    <location>
        <begin position="27"/>
        <end position="424"/>
    </location>
</feature>
<gene>
    <name evidence="3" type="ORF">ACFSL2_08750</name>
</gene>
<dbReference type="InterPro" id="IPR018114">
    <property type="entry name" value="TRYPSIN_HIS"/>
</dbReference>
<dbReference type="PROSITE" id="PS50240">
    <property type="entry name" value="TRYPSIN_DOM"/>
    <property type="match status" value="1"/>
</dbReference>
<dbReference type="RefSeq" id="WP_377197478.1">
    <property type="nucleotide sequence ID" value="NZ_JBHUHF010000001.1"/>
</dbReference>
<evidence type="ECO:0000259" key="2">
    <source>
        <dbReference type="PROSITE" id="PS50240"/>
    </source>
</evidence>
<name>A0ABW4V7G2_9MICO</name>
<evidence type="ECO:0000313" key="4">
    <source>
        <dbReference type="Proteomes" id="UP001597338"/>
    </source>
</evidence>
<proteinExistence type="predicted"/>
<keyword evidence="4" id="KW-1185">Reference proteome</keyword>
<evidence type="ECO:0000313" key="3">
    <source>
        <dbReference type="EMBL" id="MFD2025598.1"/>
    </source>
</evidence>
<keyword evidence="1" id="KW-0732">Signal</keyword>
<reference evidence="4" key="1">
    <citation type="journal article" date="2019" name="Int. J. Syst. Evol. Microbiol.">
        <title>The Global Catalogue of Microorganisms (GCM) 10K type strain sequencing project: providing services to taxonomists for standard genome sequencing and annotation.</title>
        <authorList>
            <consortium name="The Broad Institute Genomics Platform"/>
            <consortium name="The Broad Institute Genome Sequencing Center for Infectious Disease"/>
            <person name="Wu L."/>
            <person name="Ma J."/>
        </authorList>
    </citation>
    <scope>NUCLEOTIDE SEQUENCE [LARGE SCALE GENOMIC DNA]</scope>
    <source>
        <strain evidence="4">CCM 7043</strain>
    </source>
</reference>
<comment type="caution">
    <text evidence="3">The sequence shown here is derived from an EMBL/GenBank/DDBJ whole genome shotgun (WGS) entry which is preliminary data.</text>
</comment>
<feature type="domain" description="Peptidase S1" evidence="2">
    <location>
        <begin position="199"/>
        <end position="418"/>
    </location>
</feature>
<dbReference type="EMBL" id="JBHUHF010000001">
    <property type="protein sequence ID" value="MFD2025598.1"/>
    <property type="molecule type" value="Genomic_DNA"/>
</dbReference>
<feature type="signal peptide" evidence="1">
    <location>
        <begin position="1"/>
        <end position="26"/>
    </location>
</feature>
<protein>
    <recommendedName>
        <fullName evidence="2">Peptidase S1 domain-containing protein</fullName>
    </recommendedName>
</protein>
<dbReference type="Gene3D" id="2.40.10.10">
    <property type="entry name" value="Trypsin-like serine proteases"/>
    <property type="match status" value="2"/>
</dbReference>
<dbReference type="InterPro" id="IPR043504">
    <property type="entry name" value="Peptidase_S1_PA_chymotrypsin"/>
</dbReference>
<dbReference type="InterPro" id="IPR009003">
    <property type="entry name" value="Peptidase_S1_PA"/>
</dbReference>
<dbReference type="SUPFAM" id="SSF50494">
    <property type="entry name" value="Trypsin-like serine proteases"/>
    <property type="match status" value="1"/>
</dbReference>
<organism evidence="3 4">
    <name type="scientific">Promicromonospora aerolata</name>
    <dbReference type="NCBI Taxonomy" id="195749"/>
    <lineage>
        <taxon>Bacteria</taxon>
        <taxon>Bacillati</taxon>
        <taxon>Actinomycetota</taxon>
        <taxon>Actinomycetes</taxon>
        <taxon>Micrococcales</taxon>
        <taxon>Promicromonosporaceae</taxon>
        <taxon>Promicromonospora</taxon>
    </lineage>
</organism>
<dbReference type="InterPro" id="IPR001254">
    <property type="entry name" value="Trypsin_dom"/>
</dbReference>
<accession>A0ABW4V7G2</accession>
<dbReference type="PROSITE" id="PS00134">
    <property type="entry name" value="TRYPSIN_HIS"/>
    <property type="match status" value="1"/>
</dbReference>